<dbReference type="Proteomes" id="UP001353858">
    <property type="component" value="Unassembled WGS sequence"/>
</dbReference>
<protein>
    <recommendedName>
        <fullName evidence="3">PX domain-containing protein</fullName>
    </recommendedName>
</protein>
<dbReference type="EMBL" id="JARPUR010000004">
    <property type="protein sequence ID" value="KAK4877143.1"/>
    <property type="molecule type" value="Genomic_DNA"/>
</dbReference>
<keyword evidence="2" id="KW-0963">Cytoplasm</keyword>
<dbReference type="PANTHER" id="PTHR22999">
    <property type="entry name" value="PX SERINE/THREONINE KINASE PXK"/>
    <property type="match status" value="1"/>
</dbReference>
<dbReference type="Pfam" id="PF00787">
    <property type="entry name" value="PX"/>
    <property type="match status" value="1"/>
</dbReference>
<dbReference type="GO" id="GO:0006622">
    <property type="term" value="P:protein targeting to lysosome"/>
    <property type="evidence" value="ECO:0007669"/>
    <property type="project" value="TreeGrafter"/>
</dbReference>
<feature type="domain" description="PX" evidence="3">
    <location>
        <begin position="99"/>
        <end position="213"/>
    </location>
</feature>
<dbReference type="GO" id="GO:0035091">
    <property type="term" value="F:phosphatidylinositol binding"/>
    <property type="evidence" value="ECO:0007669"/>
    <property type="project" value="InterPro"/>
</dbReference>
<evidence type="ECO:0000313" key="5">
    <source>
        <dbReference type="Proteomes" id="UP001353858"/>
    </source>
</evidence>
<reference evidence="5" key="1">
    <citation type="submission" date="2023-01" db="EMBL/GenBank/DDBJ databases">
        <title>Key to firefly adult light organ development and bioluminescence: homeobox transcription factors regulate luciferase expression and transportation to peroxisome.</title>
        <authorList>
            <person name="Fu X."/>
        </authorList>
    </citation>
    <scope>NUCLEOTIDE SEQUENCE [LARGE SCALE GENOMIC DNA]</scope>
</reference>
<evidence type="ECO:0000256" key="2">
    <source>
        <dbReference type="ARBA" id="ARBA00022490"/>
    </source>
</evidence>
<dbReference type="GO" id="GO:0005770">
    <property type="term" value="C:late endosome"/>
    <property type="evidence" value="ECO:0007669"/>
    <property type="project" value="TreeGrafter"/>
</dbReference>
<dbReference type="SMART" id="SM00312">
    <property type="entry name" value="PX"/>
    <property type="match status" value="1"/>
</dbReference>
<dbReference type="PROSITE" id="PS50195">
    <property type="entry name" value="PX"/>
    <property type="match status" value="1"/>
</dbReference>
<dbReference type="SUPFAM" id="SSF64268">
    <property type="entry name" value="PX domain"/>
    <property type="match status" value="1"/>
</dbReference>
<accession>A0AAN7QGM5</accession>
<keyword evidence="5" id="KW-1185">Reference proteome</keyword>
<dbReference type="AlphaFoldDB" id="A0AAN7QGM5"/>
<dbReference type="PANTHER" id="PTHR22999:SF23">
    <property type="entry name" value="SORTING NEXIN-16"/>
    <property type="match status" value="1"/>
</dbReference>
<dbReference type="InterPro" id="IPR051837">
    <property type="entry name" value="SortingNexin/PXDomain-PKLike"/>
</dbReference>
<comment type="subcellular location">
    <subcellularLocation>
        <location evidence="1">Cytoplasm</location>
    </subcellularLocation>
</comment>
<evidence type="ECO:0000259" key="3">
    <source>
        <dbReference type="PROSITE" id="PS50195"/>
    </source>
</evidence>
<comment type="caution">
    <text evidence="4">The sequence shown here is derived from an EMBL/GenBank/DDBJ whole genome shotgun (WGS) entry which is preliminary data.</text>
</comment>
<sequence length="312" mass="36069">MNSIVTEHSVSNLNKLVSNLNVQPTTTHPLLNNNEVENCETAEEAVTTDSEEYLSEPLRYKNFDYSMSSNNSSLTITPHYLRTAEENDNYVACLNGITFNSFEIPIVGYEVMEERARFTVFKLRIDNKITGDCWYVFRRYTDFVRLCNKLKHSYPHIVQYLPRKRWLGNNFDPIFLDERVNGLQTLVNAILAEPELVTSQQIQDFFCFNEPPTVTDNTQESRAMLEAFEDTIYHLRKQLKDKEMEVDALHDTLHSKVIENENLKKIIKNSTMNCQKCQKDYENISKSLNLSSITTFDNQSISSPTSSTKSDP</sequence>
<proteinExistence type="predicted"/>
<gene>
    <name evidence="4" type="ORF">RN001_009649</name>
</gene>
<evidence type="ECO:0000256" key="1">
    <source>
        <dbReference type="ARBA" id="ARBA00004496"/>
    </source>
</evidence>
<evidence type="ECO:0000313" key="4">
    <source>
        <dbReference type="EMBL" id="KAK4877143.1"/>
    </source>
</evidence>
<name>A0AAN7QGM5_9COLE</name>
<dbReference type="Gene3D" id="3.30.1520.10">
    <property type="entry name" value="Phox-like domain"/>
    <property type="match status" value="1"/>
</dbReference>
<dbReference type="GO" id="GO:0005769">
    <property type="term" value="C:early endosome"/>
    <property type="evidence" value="ECO:0007669"/>
    <property type="project" value="TreeGrafter"/>
</dbReference>
<dbReference type="GO" id="GO:0045022">
    <property type="term" value="P:early endosome to late endosome transport"/>
    <property type="evidence" value="ECO:0007669"/>
    <property type="project" value="TreeGrafter"/>
</dbReference>
<dbReference type="InterPro" id="IPR036871">
    <property type="entry name" value="PX_dom_sf"/>
</dbReference>
<dbReference type="InterPro" id="IPR001683">
    <property type="entry name" value="PX_dom"/>
</dbReference>
<organism evidence="4 5">
    <name type="scientific">Aquatica leii</name>
    <dbReference type="NCBI Taxonomy" id="1421715"/>
    <lineage>
        <taxon>Eukaryota</taxon>
        <taxon>Metazoa</taxon>
        <taxon>Ecdysozoa</taxon>
        <taxon>Arthropoda</taxon>
        <taxon>Hexapoda</taxon>
        <taxon>Insecta</taxon>
        <taxon>Pterygota</taxon>
        <taxon>Neoptera</taxon>
        <taxon>Endopterygota</taxon>
        <taxon>Coleoptera</taxon>
        <taxon>Polyphaga</taxon>
        <taxon>Elateriformia</taxon>
        <taxon>Elateroidea</taxon>
        <taxon>Lampyridae</taxon>
        <taxon>Luciolinae</taxon>
        <taxon>Aquatica</taxon>
    </lineage>
</organism>
<dbReference type="GO" id="GO:0008333">
    <property type="term" value="P:endosome to lysosome transport"/>
    <property type="evidence" value="ECO:0007669"/>
    <property type="project" value="TreeGrafter"/>
</dbReference>